<dbReference type="SUPFAM" id="SSF52279">
    <property type="entry name" value="Beta-D-glucan exohydrolase, C-terminal domain"/>
    <property type="match status" value="1"/>
</dbReference>
<dbReference type="InterPro" id="IPR019800">
    <property type="entry name" value="Glyco_hydro_3_AS"/>
</dbReference>
<accession>A0A0V1PQE8</accession>
<dbReference type="Gene3D" id="3.40.50.1700">
    <property type="entry name" value="Glycoside hydrolase family 3 C-terminal domain"/>
    <property type="match status" value="1"/>
</dbReference>
<dbReference type="PROSITE" id="PS51820">
    <property type="entry name" value="PA14"/>
    <property type="match status" value="1"/>
</dbReference>
<dbReference type="Gene3D" id="2.60.120.260">
    <property type="entry name" value="Galactose-binding domain-like"/>
    <property type="match status" value="1"/>
</dbReference>
<dbReference type="SUPFAM" id="SSF51445">
    <property type="entry name" value="(Trans)glycosidases"/>
    <property type="match status" value="1"/>
</dbReference>
<evidence type="ECO:0000256" key="3">
    <source>
        <dbReference type="ARBA" id="ARBA00012744"/>
    </source>
</evidence>
<dbReference type="InterPro" id="IPR002772">
    <property type="entry name" value="Glyco_hydro_3_C"/>
</dbReference>
<dbReference type="GO" id="GO:0030245">
    <property type="term" value="P:cellulose catabolic process"/>
    <property type="evidence" value="ECO:0007669"/>
    <property type="project" value="UniProtKB-UniPathway"/>
</dbReference>
<evidence type="ECO:0000259" key="7">
    <source>
        <dbReference type="PROSITE" id="PS51820"/>
    </source>
</evidence>
<evidence type="ECO:0000313" key="9">
    <source>
        <dbReference type="Proteomes" id="UP000054251"/>
    </source>
</evidence>
<keyword evidence="4 6" id="KW-0378">Hydrolase</keyword>
<sequence>MYQSLDIENIIEKMTVLEKAQLLAGVDRWHTAAIPRLNIPSIRFTDGPNGVRGTSFFPGIKSACFPCGTSLGATWDKRMLYEVGELLAIEAKHKSAHVILGPTVNIQRSPLGGRGYESYSEDPVLSGLLAAAIINGIQGKGIAACIKHYVCNDIEDERIAININISERAIREIYIKPFMLALKYANPAVLMTSYSKVNGTHVSQSKKLLKELLRDEYGWGGTIISDWYGTYDTKLSIKNGLDIEMPGPPKLRIPFQVSLQIKSKELHVDDLNDRVKNILKLIDYLKDSYIPEGGTEDENNNTTGTANKLRAYSSNGIVLLKNENDVLPLRTSEKIAIIGPNAKNTSAHGGGSAALNAYYTLSPYDCINKRFVYEVDYTVGAYSHKLLPQLGPQMIREDNLQGYSCKVYLDPPSVENRTLIDHFNLSNSYIRLPDYENKQIPQSNIFFMDMEGNFIPDDDDYYEFGLTVVGTAQLFIDGKLIVDNKSNQRRGTSFYNTGTLEEKGTVFLRKGQKYKIKIEFGSGPTSTLLGSTDSLSDAGGAIAFGGCKVIDPEKEIQKAVEIAKQNDKLIVVIGLSGEWESEGYDRPDMRLPGLTYKLVEEVSKVNKNVIVVNQSGTPVDLLFLDNIPALVQHWFGGNEGANALADILFGDVNPSGKLPLTFPKRVQNNPSFLNFKSERGQVTYGEGIFVGYRYYEAVDQEVIFPFGFGLSYTKFDFANLNIEKITDNKIKLSVTLENIGDRDGKEVVQVYVSQQSTTVNRPRKELINFEKVFIKKGQIETVYNDLDLKLATSFWDEYANKWISEAGDYNILVGNSSDNITLCKSFKIMKETFFLGL</sequence>
<dbReference type="PANTHER" id="PTHR42715">
    <property type="entry name" value="BETA-GLUCOSIDASE"/>
    <property type="match status" value="1"/>
</dbReference>
<dbReference type="InterPro" id="IPR001764">
    <property type="entry name" value="Glyco_hydro_3_N"/>
</dbReference>
<reference evidence="8 9" key="1">
    <citation type="submission" date="2015-11" db="EMBL/GenBank/DDBJ databases">
        <title>The genome of Debaryomyces fabryi.</title>
        <authorList>
            <person name="Tafer H."/>
            <person name="Lopandic K."/>
        </authorList>
    </citation>
    <scope>NUCLEOTIDE SEQUENCE [LARGE SCALE GENOMIC DNA]</scope>
    <source>
        <strain evidence="8 9">CBS 789</strain>
    </source>
</reference>
<comment type="caution">
    <text evidence="8">The sequence shown here is derived from an EMBL/GenBank/DDBJ whole genome shotgun (WGS) entry which is preliminary data.</text>
</comment>
<dbReference type="EC" id="3.2.1.21" evidence="3 6"/>
<keyword evidence="5 6" id="KW-0326">Glycosidase</keyword>
<dbReference type="Pfam" id="PF14310">
    <property type="entry name" value="Fn3-like"/>
    <property type="match status" value="1"/>
</dbReference>
<dbReference type="Proteomes" id="UP000054251">
    <property type="component" value="Unassembled WGS sequence"/>
</dbReference>
<keyword evidence="6" id="KW-0624">Polysaccharide degradation</keyword>
<protein>
    <recommendedName>
        <fullName evidence="3 6">beta-glucosidase</fullName>
        <ecNumber evidence="3 6">3.2.1.21</ecNumber>
    </recommendedName>
</protein>
<dbReference type="PROSITE" id="PS00775">
    <property type="entry name" value="GLYCOSYL_HYDROL_F3"/>
    <property type="match status" value="1"/>
</dbReference>
<dbReference type="InterPro" id="IPR037524">
    <property type="entry name" value="PA14/GLEYA"/>
</dbReference>
<comment type="catalytic activity">
    <reaction evidence="1 6">
        <text>Hydrolysis of terminal, non-reducing beta-D-glucosyl residues with release of beta-D-glucose.</text>
        <dbReference type="EC" id="3.2.1.21"/>
    </reaction>
</comment>
<proteinExistence type="inferred from homology"/>
<feature type="domain" description="PA14" evidence="7">
    <location>
        <begin position="398"/>
        <end position="560"/>
    </location>
</feature>
<dbReference type="InterPro" id="IPR017853">
    <property type="entry name" value="GH"/>
</dbReference>
<dbReference type="PRINTS" id="PR00133">
    <property type="entry name" value="GLHYDRLASE3"/>
</dbReference>
<organism evidence="8 9">
    <name type="scientific">Debaryomyces fabryi</name>
    <dbReference type="NCBI Taxonomy" id="58627"/>
    <lineage>
        <taxon>Eukaryota</taxon>
        <taxon>Fungi</taxon>
        <taxon>Dikarya</taxon>
        <taxon>Ascomycota</taxon>
        <taxon>Saccharomycotina</taxon>
        <taxon>Pichiomycetes</taxon>
        <taxon>Debaryomycetaceae</taxon>
        <taxon>Debaryomyces</taxon>
    </lineage>
</organism>
<keyword evidence="6" id="KW-0119">Carbohydrate metabolism</keyword>
<comment type="pathway">
    <text evidence="6">Glycan metabolism; cellulose degradation.</text>
</comment>
<dbReference type="InterPro" id="IPR011658">
    <property type="entry name" value="PA14_dom"/>
</dbReference>
<dbReference type="InterPro" id="IPR036962">
    <property type="entry name" value="Glyco_hydro_3_N_sf"/>
</dbReference>
<dbReference type="Pfam" id="PF00933">
    <property type="entry name" value="Glyco_hydro_3"/>
    <property type="match status" value="1"/>
</dbReference>
<dbReference type="FunFam" id="2.60.40.10:FF:000495">
    <property type="entry name" value="Periplasmic beta-glucosidase"/>
    <property type="match status" value="1"/>
</dbReference>
<dbReference type="InterPro" id="IPR036881">
    <property type="entry name" value="Glyco_hydro_3_C_sf"/>
</dbReference>
<dbReference type="OrthoDB" id="47059at2759"/>
<evidence type="ECO:0000256" key="1">
    <source>
        <dbReference type="ARBA" id="ARBA00000448"/>
    </source>
</evidence>
<dbReference type="InterPro" id="IPR026891">
    <property type="entry name" value="Fn3-like"/>
</dbReference>
<dbReference type="Gene3D" id="3.20.20.300">
    <property type="entry name" value="Glycoside hydrolase, family 3, N-terminal domain"/>
    <property type="match status" value="1"/>
</dbReference>
<keyword evidence="9" id="KW-1185">Reference proteome</keyword>
<dbReference type="Pfam" id="PF01915">
    <property type="entry name" value="Glyco_hydro_3_C"/>
    <property type="match status" value="1"/>
</dbReference>
<dbReference type="PANTHER" id="PTHR42715:SF27">
    <property type="entry name" value="BETA-GLUCOSIDASE-RELATED"/>
    <property type="match status" value="1"/>
</dbReference>
<dbReference type="SMART" id="SM00758">
    <property type="entry name" value="PA14"/>
    <property type="match status" value="1"/>
</dbReference>
<dbReference type="EMBL" id="LMYN01000278">
    <property type="protein sequence ID" value="KRZ98461.1"/>
    <property type="molecule type" value="Genomic_DNA"/>
</dbReference>
<evidence type="ECO:0000256" key="4">
    <source>
        <dbReference type="ARBA" id="ARBA00022801"/>
    </source>
</evidence>
<dbReference type="RefSeq" id="XP_015464564.1">
    <property type="nucleotide sequence ID" value="XM_015614606.1"/>
</dbReference>
<comment type="similarity">
    <text evidence="2 6">Belongs to the glycosyl hydrolase 3 family.</text>
</comment>
<evidence type="ECO:0000256" key="2">
    <source>
        <dbReference type="ARBA" id="ARBA00005336"/>
    </source>
</evidence>
<dbReference type="UniPathway" id="UPA00696"/>
<name>A0A0V1PQE8_9ASCO</name>
<evidence type="ECO:0000256" key="6">
    <source>
        <dbReference type="RuleBase" id="RU361161"/>
    </source>
</evidence>
<gene>
    <name evidence="8" type="ORF">AC631_05777</name>
</gene>
<dbReference type="GeneID" id="26842786"/>
<dbReference type="GO" id="GO:0008422">
    <property type="term" value="F:beta-glucosidase activity"/>
    <property type="evidence" value="ECO:0007669"/>
    <property type="project" value="UniProtKB-EC"/>
</dbReference>
<dbReference type="AlphaFoldDB" id="A0A0V1PQE8"/>
<dbReference type="Gene3D" id="2.60.40.10">
    <property type="entry name" value="Immunoglobulins"/>
    <property type="match status" value="1"/>
</dbReference>
<dbReference type="InterPro" id="IPR013783">
    <property type="entry name" value="Ig-like_fold"/>
</dbReference>
<dbReference type="SMART" id="SM01217">
    <property type="entry name" value="Fn3_like"/>
    <property type="match status" value="1"/>
</dbReference>
<dbReference type="Pfam" id="PF07691">
    <property type="entry name" value="PA14"/>
    <property type="match status" value="1"/>
</dbReference>
<dbReference type="InterPro" id="IPR050288">
    <property type="entry name" value="Cellulose_deg_GH3"/>
</dbReference>
<evidence type="ECO:0000313" key="8">
    <source>
        <dbReference type="EMBL" id="KRZ98461.1"/>
    </source>
</evidence>
<evidence type="ECO:0000256" key="5">
    <source>
        <dbReference type="ARBA" id="ARBA00023295"/>
    </source>
</evidence>